<feature type="compositionally biased region" description="Polar residues" evidence="9">
    <location>
        <begin position="648"/>
        <end position="659"/>
    </location>
</feature>
<comment type="subcellular location">
    <subcellularLocation>
        <location evidence="1">Nucleus</location>
    </subcellularLocation>
</comment>
<evidence type="ECO:0000256" key="9">
    <source>
        <dbReference type="SAM" id="MobiDB-lite"/>
    </source>
</evidence>
<evidence type="ECO:0000256" key="6">
    <source>
        <dbReference type="ARBA" id="ARBA00023242"/>
    </source>
</evidence>
<reference evidence="11" key="1">
    <citation type="submission" date="2023-06" db="EMBL/GenBank/DDBJ databases">
        <title>Genome-scale phylogeny and comparative genomics of the fungal order Sordariales.</title>
        <authorList>
            <consortium name="Lawrence Berkeley National Laboratory"/>
            <person name="Hensen N."/>
            <person name="Bonometti L."/>
            <person name="Westerberg I."/>
            <person name="Brannstrom I.O."/>
            <person name="Guillou S."/>
            <person name="Cros-Aarteil S."/>
            <person name="Calhoun S."/>
            <person name="Haridas S."/>
            <person name="Kuo A."/>
            <person name="Mondo S."/>
            <person name="Pangilinan J."/>
            <person name="Riley R."/>
            <person name="Labutti K."/>
            <person name="Andreopoulos B."/>
            <person name="Lipzen A."/>
            <person name="Chen C."/>
            <person name="Yanf M."/>
            <person name="Daum C."/>
            <person name="Ng V."/>
            <person name="Clum A."/>
            <person name="Steindorff A."/>
            <person name="Ohm R."/>
            <person name="Martin F."/>
            <person name="Silar P."/>
            <person name="Natvig D."/>
            <person name="Lalanne C."/>
            <person name="Gautier V."/>
            <person name="Ament-Velasquez S.L."/>
            <person name="Kruys A."/>
            <person name="Hutchinson M.I."/>
            <person name="Powell A.J."/>
            <person name="Barry K."/>
            <person name="Miller A.N."/>
            <person name="Grigoriev I.V."/>
            <person name="Debuchy R."/>
            <person name="Gladieux P."/>
            <person name="Thoren M.H."/>
            <person name="Johannesson H."/>
        </authorList>
    </citation>
    <scope>NUCLEOTIDE SEQUENCE</scope>
    <source>
        <strain evidence="11">CBS 307.81</strain>
    </source>
</reference>
<comment type="caution">
    <text evidence="11">The sequence shown here is derived from an EMBL/GenBank/DDBJ whole genome shotgun (WGS) entry which is preliminary data.</text>
</comment>
<evidence type="ECO:0000256" key="5">
    <source>
        <dbReference type="ARBA" id="ARBA00023163"/>
    </source>
</evidence>
<dbReference type="EMBL" id="JAULSY010000026">
    <property type="protein sequence ID" value="KAK0670914.1"/>
    <property type="molecule type" value="Genomic_DNA"/>
</dbReference>
<dbReference type="Pfam" id="PF05236">
    <property type="entry name" value="TAF4"/>
    <property type="match status" value="1"/>
</dbReference>
<evidence type="ECO:0000256" key="4">
    <source>
        <dbReference type="ARBA" id="ARBA00023015"/>
    </source>
</evidence>
<keyword evidence="5" id="KW-0804">Transcription</keyword>
<proteinExistence type="inferred from homology"/>
<feature type="compositionally biased region" description="Polar residues" evidence="9">
    <location>
        <begin position="576"/>
        <end position="588"/>
    </location>
</feature>
<evidence type="ECO:0000313" key="12">
    <source>
        <dbReference type="Proteomes" id="UP001174997"/>
    </source>
</evidence>
<keyword evidence="4" id="KW-0805">Transcription regulation</keyword>
<evidence type="ECO:0000256" key="3">
    <source>
        <dbReference type="ARBA" id="ARBA00017306"/>
    </source>
</evidence>
<dbReference type="InterPro" id="IPR007900">
    <property type="entry name" value="TAF4_C"/>
</dbReference>
<evidence type="ECO:0000256" key="1">
    <source>
        <dbReference type="ARBA" id="ARBA00004123"/>
    </source>
</evidence>
<protein>
    <recommendedName>
        <fullName evidence="3">Transcription initiation factor TFIID subunit 4</fullName>
    </recommendedName>
    <alternativeName>
        <fullName evidence="8">TBP-associated factor 4</fullName>
    </alternativeName>
</protein>
<evidence type="ECO:0000256" key="2">
    <source>
        <dbReference type="ARBA" id="ARBA00006178"/>
    </source>
</evidence>
<gene>
    <name evidence="11" type="ORF">QBC41DRAFT_64949</name>
</gene>
<feature type="compositionally biased region" description="Pro residues" evidence="9">
    <location>
        <begin position="1"/>
        <end position="17"/>
    </location>
</feature>
<feature type="region of interest" description="Disordered" evidence="9">
    <location>
        <begin position="420"/>
        <end position="439"/>
    </location>
</feature>
<keyword evidence="12" id="KW-1185">Reference proteome</keyword>
<dbReference type="AlphaFoldDB" id="A0AA39ZH18"/>
<name>A0AA39ZH18_9PEZI</name>
<dbReference type="Proteomes" id="UP001174997">
    <property type="component" value="Unassembled WGS sequence"/>
</dbReference>
<feature type="compositionally biased region" description="Low complexity" evidence="9">
    <location>
        <begin position="18"/>
        <end position="51"/>
    </location>
</feature>
<feature type="region of interest" description="Disordered" evidence="9">
    <location>
        <begin position="1"/>
        <end position="283"/>
    </location>
</feature>
<organism evidence="11 12">
    <name type="scientific">Cercophora samala</name>
    <dbReference type="NCBI Taxonomy" id="330535"/>
    <lineage>
        <taxon>Eukaryota</taxon>
        <taxon>Fungi</taxon>
        <taxon>Dikarya</taxon>
        <taxon>Ascomycota</taxon>
        <taxon>Pezizomycotina</taxon>
        <taxon>Sordariomycetes</taxon>
        <taxon>Sordariomycetidae</taxon>
        <taxon>Sordariales</taxon>
        <taxon>Lasiosphaeriaceae</taxon>
        <taxon>Cercophora</taxon>
    </lineage>
</organism>
<comment type="similarity">
    <text evidence="2">Belongs to the TAF4 family.</text>
</comment>
<evidence type="ECO:0000313" key="11">
    <source>
        <dbReference type="EMBL" id="KAK0670914.1"/>
    </source>
</evidence>
<evidence type="ECO:0000256" key="7">
    <source>
        <dbReference type="ARBA" id="ARBA00025346"/>
    </source>
</evidence>
<dbReference type="GO" id="GO:0005669">
    <property type="term" value="C:transcription factor TFIID complex"/>
    <property type="evidence" value="ECO:0007669"/>
    <property type="project" value="InterPro"/>
</dbReference>
<feature type="compositionally biased region" description="Low complexity" evidence="9">
    <location>
        <begin position="163"/>
        <end position="256"/>
    </location>
</feature>
<feature type="region of interest" description="Disordered" evidence="9">
    <location>
        <begin position="645"/>
        <end position="701"/>
    </location>
</feature>
<feature type="region of interest" description="Disordered" evidence="9">
    <location>
        <begin position="567"/>
        <end position="609"/>
    </location>
</feature>
<accession>A0AA39ZH18</accession>
<feature type="compositionally biased region" description="Low complexity" evidence="9">
    <location>
        <begin position="93"/>
        <end position="109"/>
    </location>
</feature>
<evidence type="ECO:0000259" key="10">
    <source>
        <dbReference type="Pfam" id="PF05236"/>
    </source>
</evidence>
<keyword evidence="6" id="KW-0539">Nucleus</keyword>
<feature type="domain" description="Transcription initiation factor TFIID component TAF4 C-terminal" evidence="10">
    <location>
        <begin position="460"/>
        <end position="721"/>
    </location>
</feature>
<dbReference type="GO" id="GO:0006352">
    <property type="term" value="P:DNA-templated transcription initiation"/>
    <property type="evidence" value="ECO:0007669"/>
    <property type="project" value="InterPro"/>
</dbReference>
<sequence>MAQPQPQAPQVPHPPQVSPHMQQIQQMQMPQQQQQQRPPPQQQQQQHYSPPQQSPSPANTPQPQYSIPPNKRPRTSAETPSQPQSQYGTPTYAMSPQAAVASPSAVASPNYTNMPTPVPTAQPYAPQYGANGHSAASPAQQPGLTLPEARPSMPATPTPTTPLTPNLPHTQQPQQHQAPQYQQQHHQLPQAQQHGQVQQTQQQQHGQAHPQQQMPGPQYQQGQQYQQPMQPMQSQHAQSVQQPIQPQPTQQVSQQQYTNATMAPIGLPPPSSTTGAMLPPSKPVTTKEYEYDVSDALAGTGVDLRAEEQYLAELYGGSFAQEARTGLPANAPGGKGSFYGAGPANQPAEVTGLSQEQFEAEAAKRAWDEAAQRLAVTRSNELKNPFLIVPNLHYRADKIAKEHGLTLNLELKNQQQSMGKMRTPQEFPQPKVTVSSKHGPDGMVVSTKGCFIPHDAYLVDQLALLSIATKHRLRELLEEANGIANIRQTTSHGEIPQEWADVAVPLRTGLESLPADTANGNPLKRSFEAISTAPAPPKGAKVIKDLNAAVRQNATAERDLEEARLRKRQKRLNPDAAQTGSRAGSTVPGTPGSAAPEGEAAKAPSKKELKKGAAAARLAEASSTANANQTLSALMGGFGRKKKKEYSWMTSGSGPSTPRATGGQEPGTPGSAAGSKAQPEKATLTQDGKAPRLGTWREDKEKGKNIQLRDWVTVLEMDGRDIKAVQEAYVKLDSSTPR</sequence>
<comment type="function">
    <text evidence="7">Functions as a component of the DNA-binding general transcription factor complex TFIID. Binding of TFIID to a promoter (with or without TATA element) is the initial step in pre-initiation complex (PIC) formation. TFIID plays a key role in the regulation of gene expression by RNA polymerase II through different activities such as transcription activator interaction, core promoter recognition and selectivity, TFIIA and TFIIB interaction, chromatin modification (histone acetylation by TAF1), facilitation of DNA opening and initiation of transcription.</text>
</comment>
<evidence type="ECO:0000256" key="8">
    <source>
        <dbReference type="ARBA" id="ARBA00031747"/>
    </source>
</evidence>
<feature type="compositionally biased region" description="Polar residues" evidence="9">
    <location>
        <begin position="76"/>
        <end position="89"/>
    </location>
</feature>